<keyword evidence="3" id="KW-0012">Acyltransferase</keyword>
<dbReference type="Gene3D" id="3.20.20.70">
    <property type="entry name" value="Aldolase class I"/>
    <property type="match status" value="1"/>
</dbReference>
<dbReference type="EC" id="2.3.3.13" evidence="3"/>
<reference evidence="3" key="1">
    <citation type="submission" date="2019-03" db="EMBL/GenBank/DDBJ databases">
        <authorList>
            <person name="Hao L."/>
        </authorList>
    </citation>
    <scope>NUCLEOTIDE SEQUENCE</scope>
</reference>
<dbReference type="Pfam" id="PF00682">
    <property type="entry name" value="HMGL-like"/>
    <property type="match status" value="1"/>
</dbReference>
<keyword evidence="1 3" id="KW-0808">Transferase</keyword>
<evidence type="ECO:0000313" key="3">
    <source>
        <dbReference type="EMBL" id="VFU13583.1"/>
    </source>
</evidence>
<organism evidence="3">
    <name type="scientific">anaerobic digester metagenome</name>
    <dbReference type="NCBI Taxonomy" id="1263854"/>
    <lineage>
        <taxon>unclassified sequences</taxon>
        <taxon>metagenomes</taxon>
        <taxon>ecological metagenomes</taxon>
    </lineage>
</organism>
<gene>
    <name evidence="3" type="primary">leuA</name>
    <name evidence="3" type="ORF">SCFA_20050</name>
</gene>
<dbReference type="PANTHER" id="PTHR42880:SF1">
    <property type="entry name" value="ISOPROPYLMALATE_HOMOCITRATE_CITRAMALATE SYNTHASE FAMILY PROTEIN"/>
    <property type="match status" value="1"/>
</dbReference>
<evidence type="ECO:0000256" key="1">
    <source>
        <dbReference type="ARBA" id="ARBA00022679"/>
    </source>
</evidence>
<dbReference type="InterPro" id="IPR000891">
    <property type="entry name" value="PYR_CT"/>
</dbReference>
<feature type="domain" description="Pyruvate carboxyltransferase" evidence="2">
    <location>
        <begin position="59"/>
        <end position="329"/>
    </location>
</feature>
<dbReference type="CDD" id="cd07947">
    <property type="entry name" value="DRE_TIM_Re_CS"/>
    <property type="match status" value="1"/>
</dbReference>
<dbReference type="SUPFAM" id="SSF103190">
    <property type="entry name" value="Sensory domain-like"/>
    <property type="match status" value="1"/>
</dbReference>
<sequence>MARWDEDKKLFYYTPGRNYETGIKDTDHGNFFRSIFPYTEVPKIDFDMRLIPIQPADDIFITDTTFRDGQQSMTPFSVEQIERLFEFLHRIGGERGLIRASEFFLYSRKDRAAVEKCLAKGYEFPEVTSWIRASKEDLKLVREMGIRETGMLTSVSDYHIFLKLGSNRRKVMDEYLGIVKEALSLGIVPRCHFEDITRADIYGFCVPFARELMRLKDESGIDIKIRLCDTLGFGVSFPGAALPRAVDKLVRAMIDDAGVSSHLLEWHGHNDFHKVLTNATTAWLYGCGGVNGAILGFGERTGNTPVEAMVIEYLSLRGHDDSIDTRAITEMAEYVNAEFNFTIPPNYPFVGENFNVTRAGIHADGLVKNEEIYNIFDTRAILGRPIEIAITDKSGKAGIAHWVNRHFKLSPPDEVDKRHPGISRIYKHVVREYEDGRITSMSDEELEKLTMRFMPQLFLSGFDLIKFESREYASRLIAELIDNADIRSMDPARQEPVITEFIKEYPFIQFAYVTDMNGIKITQNITQPEYRSQFRHMMHEHEDCSDREWFIKTIEEGKLYVSGVCTSRITRALIITVSAPITDDNDEMVGVLGLDIRFEDVVKVIQSVYESQGMQMSTRDLQKYQHLLWEELHRITRTGAQ</sequence>
<dbReference type="AlphaFoldDB" id="A0A485LYB1"/>
<protein>
    <submittedName>
        <fullName evidence="3">2-isopropylmalate synthase</fullName>
        <ecNumber evidence="3">2.3.3.13</ecNumber>
    </submittedName>
</protein>
<evidence type="ECO:0000259" key="2">
    <source>
        <dbReference type="PROSITE" id="PS50991"/>
    </source>
</evidence>
<dbReference type="GO" id="GO:0003852">
    <property type="term" value="F:2-isopropylmalate synthase activity"/>
    <property type="evidence" value="ECO:0007669"/>
    <property type="project" value="UniProtKB-EC"/>
</dbReference>
<proteinExistence type="predicted"/>
<dbReference type="InterPro" id="IPR013785">
    <property type="entry name" value="Aldolase_TIM"/>
</dbReference>
<dbReference type="Pfam" id="PF22673">
    <property type="entry name" value="MCP-like_PDC_1"/>
    <property type="match status" value="1"/>
</dbReference>
<accession>A0A485LYB1</accession>
<name>A0A485LYB1_9ZZZZ</name>
<dbReference type="SUPFAM" id="SSF51569">
    <property type="entry name" value="Aldolase"/>
    <property type="match status" value="1"/>
</dbReference>
<dbReference type="InterPro" id="IPR029151">
    <property type="entry name" value="Sensor-like_sf"/>
</dbReference>
<dbReference type="EMBL" id="CAADRM010000081">
    <property type="protein sequence ID" value="VFU13583.1"/>
    <property type="molecule type" value="Genomic_DNA"/>
</dbReference>
<dbReference type="Gene3D" id="3.30.450.20">
    <property type="entry name" value="PAS domain"/>
    <property type="match status" value="1"/>
</dbReference>
<dbReference type="PROSITE" id="PS50991">
    <property type="entry name" value="PYR_CT"/>
    <property type="match status" value="1"/>
</dbReference>
<dbReference type="CDD" id="cd18773">
    <property type="entry name" value="PDC1_HK_sensor"/>
    <property type="match status" value="1"/>
</dbReference>
<dbReference type="PANTHER" id="PTHR42880">
    <property type="entry name" value="HOMOCITRATE SYNTHASE"/>
    <property type="match status" value="1"/>
</dbReference>